<feature type="chain" id="PRO_5031436288" evidence="1">
    <location>
        <begin position="28"/>
        <end position="341"/>
    </location>
</feature>
<dbReference type="EC" id="3.4.11.5" evidence="3"/>
<dbReference type="InParanoid" id="A0A7X0N029"/>
<keyword evidence="3" id="KW-0031">Aminopeptidase</keyword>
<dbReference type="AlphaFoldDB" id="A0A7X0N029"/>
<evidence type="ECO:0000313" key="4">
    <source>
        <dbReference type="Proteomes" id="UP000528457"/>
    </source>
</evidence>
<keyword evidence="3" id="KW-0378">Hydrolase</keyword>
<keyword evidence="4" id="KW-1185">Reference proteome</keyword>
<dbReference type="PRINTS" id="PR00111">
    <property type="entry name" value="ABHYDROLASE"/>
</dbReference>
<sequence>MNDKLSLLALTLVLFLPMLSASPGAGANSDQLPKPYGQGSYIPSKFGKLYYEEEGAGTPVVMINGGPGASRTVFWGALDFLKPYNYKIVYFDETGVGRSTRNIPETFSPKITVQDIETLRKHLDVNKIVLAAHSYGGIPALQYAIQYPQNVEKLIMLSASADGISQQMNVDAAKYLRRTFFPQEWEALEKIRAKGVLSSEKEYSKPFYDRKMGNVSDWHDPKNRAKLRKYRSTDQRDRFNIEVYRDIAGNDPEVEITGTLKDIVVNKETLKSFNVPTLILNGRIDWKTTPQMAYRFYKMLPEGVGRLEFLEKTGHWTWAEEPDKFAEIVIRFLGSDSPPEI</sequence>
<dbReference type="PRINTS" id="PR00412">
    <property type="entry name" value="EPOXHYDRLASE"/>
</dbReference>
<dbReference type="Proteomes" id="UP000528457">
    <property type="component" value="Unassembled WGS sequence"/>
</dbReference>
<dbReference type="InterPro" id="IPR000639">
    <property type="entry name" value="Epox_hydrolase-like"/>
</dbReference>
<evidence type="ECO:0000256" key="1">
    <source>
        <dbReference type="SAM" id="SignalP"/>
    </source>
</evidence>
<feature type="signal peptide" evidence="1">
    <location>
        <begin position="1"/>
        <end position="27"/>
    </location>
</feature>
<feature type="domain" description="AB hydrolase-1" evidence="2">
    <location>
        <begin position="59"/>
        <end position="321"/>
    </location>
</feature>
<organism evidence="3 4">
    <name type="scientific">Pseudoteredinibacter isoporae</name>
    <dbReference type="NCBI Taxonomy" id="570281"/>
    <lineage>
        <taxon>Bacteria</taxon>
        <taxon>Pseudomonadati</taxon>
        <taxon>Pseudomonadota</taxon>
        <taxon>Gammaproteobacteria</taxon>
        <taxon>Cellvibrionales</taxon>
        <taxon>Cellvibrionaceae</taxon>
        <taxon>Pseudoteredinibacter</taxon>
    </lineage>
</organism>
<evidence type="ECO:0000259" key="2">
    <source>
        <dbReference type="Pfam" id="PF00561"/>
    </source>
</evidence>
<keyword evidence="1" id="KW-0732">Signal</keyword>
<dbReference type="InterPro" id="IPR029058">
    <property type="entry name" value="AB_hydrolase_fold"/>
</dbReference>
<reference evidence="3 4" key="1">
    <citation type="submission" date="2020-08" db="EMBL/GenBank/DDBJ databases">
        <title>Genomic Encyclopedia of Type Strains, Phase IV (KMG-IV): sequencing the most valuable type-strain genomes for metagenomic binning, comparative biology and taxonomic classification.</title>
        <authorList>
            <person name="Goeker M."/>
        </authorList>
    </citation>
    <scope>NUCLEOTIDE SEQUENCE [LARGE SCALE GENOMIC DNA]</scope>
    <source>
        <strain evidence="3 4">DSM 22368</strain>
    </source>
</reference>
<protein>
    <submittedName>
        <fullName evidence="3">Proline iminopeptidase</fullName>
        <ecNumber evidence="3">3.4.11.5</ecNumber>
    </submittedName>
</protein>
<dbReference type="InterPro" id="IPR050266">
    <property type="entry name" value="AB_hydrolase_sf"/>
</dbReference>
<dbReference type="Gene3D" id="3.40.50.1820">
    <property type="entry name" value="alpha/beta hydrolase"/>
    <property type="match status" value="1"/>
</dbReference>
<gene>
    <name evidence="3" type="ORF">HNR48_004147</name>
</gene>
<dbReference type="Pfam" id="PF00561">
    <property type="entry name" value="Abhydrolase_1"/>
    <property type="match status" value="1"/>
</dbReference>
<name>A0A7X0N029_9GAMM</name>
<evidence type="ECO:0000313" key="3">
    <source>
        <dbReference type="EMBL" id="MBB6523832.1"/>
    </source>
</evidence>
<dbReference type="InterPro" id="IPR000073">
    <property type="entry name" value="AB_hydrolase_1"/>
</dbReference>
<keyword evidence="3" id="KW-0645">Protease</keyword>
<dbReference type="RefSeq" id="WP_166843570.1">
    <property type="nucleotide sequence ID" value="NZ_JAAONY010000005.1"/>
</dbReference>
<comment type="caution">
    <text evidence="3">The sequence shown here is derived from an EMBL/GenBank/DDBJ whole genome shotgun (WGS) entry which is preliminary data.</text>
</comment>
<dbReference type="GO" id="GO:0004177">
    <property type="term" value="F:aminopeptidase activity"/>
    <property type="evidence" value="ECO:0007669"/>
    <property type="project" value="UniProtKB-KW"/>
</dbReference>
<dbReference type="EMBL" id="JACHHT010000005">
    <property type="protein sequence ID" value="MBB6523832.1"/>
    <property type="molecule type" value="Genomic_DNA"/>
</dbReference>
<accession>A0A7X0N029</accession>
<dbReference type="SUPFAM" id="SSF53474">
    <property type="entry name" value="alpha/beta-Hydrolases"/>
    <property type="match status" value="1"/>
</dbReference>
<proteinExistence type="predicted"/>
<dbReference type="PANTHER" id="PTHR43798">
    <property type="entry name" value="MONOACYLGLYCEROL LIPASE"/>
    <property type="match status" value="1"/>
</dbReference>